<sequence length="71" mass="7942">MGSVTVDARGQSHAVSTHLQQLASPPRKSGSLRSFLLFFGSCSKRDRCKRRVVEHIGRHLGQLCEFETCIQ</sequence>
<dbReference type="Proteomes" id="UP000249723">
    <property type="component" value="Unassembled WGS sequence"/>
</dbReference>
<feature type="compositionally biased region" description="Polar residues" evidence="1">
    <location>
        <begin position="13"/>
        <end position="23"/>
    </location>
</feature>
<keyword evidence="3" id="KW-1185">Reference proteome</keyword>
<protein>
    <submittedName>
        <fullName evidence="2">BZ3500_MvSof-1268-A1-R1_Chr2-1g04512 protein</fullName>
    </submittedName>
</protein>
<gene>
    <name evidence="2" type="ORF">BZ3500_MVSOF-1268-A1-R1_CHR2-1G04512</name>
</gene>
<feature type="region of interest" description="Disordered" evidence="1">
    <location>
        <begin position="1"/>
        <end position="29"/>
    </location>
</feature>
<dbReference type="AlphaFoldDB" id="A0A2X0KL83"/>
<evidence type="ECO:0000313" key="3">
    <source>
        <dbReference type="Proteomes" id="UP000249723"/>
    </source>
</evidence>
<organism evidence="2 3">
    <name type="scientific">Microbotryum saponariae</name>
    <dbReference type="NCBI Taxonomy" id="289078"/>
    <lineage>
        <taxon>Eukaryota</taxon>
        <taxon>Fungi</taxon>
        <taxon>Dikarya</taxon>
        <taxon>Basidiomycota</taxon>
        <taxon>Pucciniomycotina</taxon>
        <taxon>Microbotryomycetes</taxon>
        <taxon>Microbotryales</taxon>
        <taxon>Microbotryaceae</taxon>
        <taxon>Microbotryum</taxon>
    </lineage>
</organism>
<reference evidence="3" key="1">
    <citation type="submission" date="2016-10" db="EMBL/GenBank/DDBJ databases">
        <authorList>
            <person name="Jeantristanb JTB J.-T."/>
            <person name="Ricardo R."/>
        </authorList>
    </citation>
    <scope>NUCLEOTIDE SEQUENCE [LARGE SCALE GENOMIC DNA]</scope>
</reference>
<name>A0A2X0KL83_9BASI</name>
<accession>A0A2X0KL83</accession>
<proteinExistence type="predicted"/>
<dbReference type="EMBL" id="FMWP01000012">
    <property type="protein sequence ID" value="SCZ88593.1"/>
    <property type="molecule type" value="Genomic_DNA"/>
</dbReference>
<evidence type="ECO:0000256" key="1">
    <source>
        <dbReference type="SAM" id="MobiDB-lite"/>
    </source>
</evidence>
<evidence type="ECO:0000313" key="2">
    <source>
        <dbReference type="EMBL" id="SCZ88593.1"/>
    </source>
</evidence>